<organism evidence="3 4">
    <name type="scientific">Testicularia cyperi</name>
    <dbReference type="NCBI Taxonomy" id="1882483"/>
    <lineage>
        <taxon>Eukaryota</taxon>
        <taxon>Fungi</taxon>
        <taxon>Dikarya</taxon>
        <taxon>Basidiomycota</taxon>
        <taxon>Ustilaginomycotina</taxon>
        <taxon>Ustilaginomycetes</taxon>
        <taxon>Ustilaginales</taxon>
        <taxon>Anthracoideaceae</taxon>
        <taxon>Testicularia</taxon>
    </lineage>
</organism>
<feature type="compositionally biased region" description="Low complexity" evidence="1">
    <location>
        <begin position="750"/>
        <end position="763"/>
    </location>
</feature>
<reference evidence="3 4" key="1">
    <citation type="journal article" date="2018" name="Mol. Biol. Evol.">
        <title>Broad Genomic Sampling Reveals a Smut Pathogenic Ancestry of the Fungal Clade Ustilaginomycotina.</title>
        <authorList>
            <person name="Kijpornyongpan T."/>
            <person name="Mondo S.J."/>
            <person name="Barry K."/>
            <person name="Sandor L."/>
            <person name="Lee J."/>
            <person name="Lipzen A."/>
            <person name="Pangilinan J."/>
            <person name="LaButti K."/>
            <person name="Hainaut M."/>
            <person name="Henrissat B."/>
            <person name="Grigoriev I.V."/>
            <person name="Spatafora J.W."/>
            <person name="Aime M.C."/>
        </authorList>
    </citation>
    <scope>NUCLEOTIDE SEQUENCE [LARGE SCALE GENOMIC DNA]</scope>
    <source>
        <strain evidence="3 4">MCA 3645</strain>
    </source>
</reference>
<protein>
    <submittedName>
        <fullName evidence="3">Uncharacterized protein</fullName>
    </submittedName>
</protein>
<evidence type="ECO:0000313" key="4">
    <source>
        <dbReference type="Proteomes" id="UP000246740"/>
    </source>
</evidence>
<dbReference type="EMBL" id="KZ819210">
    <property type="protein sequence ID" value="PWY97347.1"/>
    <property type="molecule type" value="Genomic_DNA"/>
</dbReference>
<feature type="chain" id="PRO_5016271832" evidence="2">
    <location>
        <begin position="24"/>
        <end position="916"/>
    </location>
</feature>
<feature type="region of interest" description="Disordered" evidence="1">
    <location>
        <begin position="789"/>
        <end position="825"/>
    </location>
</feature>
<keyword evidence="4" id="KW-1185">Reference proteome</keyword>
<accession>A0A317XHR5</accession>
<dbReference type="STRING" id="1882483.A0A317XHR5"/>
<name>A0A317XHR5_9BASI</name>
<feature type="compositionally biased region" description="Polar residues" evidence="1">
    <location>
        <begin position="700"/>
        <end position="709"/>
    </location>
</feature>
<sequence>MRNLNNSTHEPALLKLILAAALTLKDICMPGACVNSGLDVAFTPSADWLGDSARQDVYALSLGSLNHDKRLVAAQCTTLLAWHDLCHRRPKRAFVLSLVSLDLINTCGTQVAQQSMGACKINGIDVWAIEKEELLNMKTINDLTLLVFTLKLGSSPVTDPYTNFLNSNCTPHQSCLWALDQISGNVSHVEQVERASCTLQFVRPTLEALKRRNARTTLLRRSSRYLEGFIGPEIDWLLRTASTSVPQSNQRIAPVSRSAGIAVLFSALACCFHGALNDSDGQEAGQLEAFHAAQIIRICATTALQMRAAFNNHDSEAGGTELFRAWSTDSSGRPLARQPSSATGFEVTCEIQMALTMLESASASLAWLLSHHLEGAIEQKVFSNGLQLRLSLSSEARDVVKAKVEGVLGMLGIFRECLEYVPTTRSKRIVCIEQRLASLAGTLEAQGIEADISFAYDLELVPCADVSSESAGAMLNFASDSTSSTALMPFTGNKSSSVGEVHFTSSQERSSDTCRSYAAVAAEGVQLGLSPTLPIHFDRKSDQTPDQSGSRAGPWMEEETKGAQLYPVRPYHVPQTLERDSETPSWCSQWNGLGSAQHAESNLRRSLTLPAMEFAQPALDNGFSGAREGREAYRDGGADFGNAGHAHGHAAHRMHESMRDFAAVSSARERSLMVASDRSHRATDTAFTKAELDFHDGGHRSQQALSTGVGSPFGYQHSRHGHMPHTQEPHHLTHFSPYPLQMPQQYVTGQMQQQSLGQQQQQQHQHHLLHQSVSYQHQPRYLQEQHYPSSQPHLYGVSSDANWNDRNADQTPRTSSSWPHAQPQSEAQIVQALDPHVARLEAAGEMVGAQDSGMDVDPRPEATSAHQGSVVGSQDVLPEAAVVQAMSSLMRLDSFTSARKDVSAADRFNSDSQASK</sequence>
<evidence type="ECO:0000256" key="1">
    <source>
        <dbReference type="SAM" id="MobiDB-lite"/>
    </source>
</evidence>
<evidence type="ECO:0000313" key="3">
    <source>
        <dbReference type="EMBL" id="PWY97347.1"/>
    </source>
</evidence>
<dbReference type="OrthoDB" id="2556736at2759"/>
<gene>
    <name evidence="3" type="ORF">BCV70DRAFT_202934</name>
</gene>
<feature type="region of interest" description="Disordered" evidence="1">
    <location>
        <begin position="536"/>
        <end position="563"/>
    </location>
</feature>
<feature type="signal peptide" evidence="2">
    <location>
        <begin position="1"/>
        <end position="23"/>
    </location>
</feature>
<feature type="region of interest" description="Disordered" evidence="1">
    <location>
        <begin position="694"/>
        <end position="769"/>
    </location>
</feature>
<proteinExistence type="predicted"/>
<keyword evidence="2" id="KW-0732">Signal</keyword>
<dbReference type="InParanoid" id="A0A317XHR5"/>
<dbReference type="Proteomes" id="UP000246740">
    <property type="component" value="Unassembled WGS sequence"/>
</dbReference>
<feature type="region of interest" description="Disordered" evidence="1">
    <location>
        <begin position="848"/>
        <end position="872"/>
    </location>
</feature>
<feature type="compositionally biased region" description="Polar residues" evidence="1">
    <location>
        <begin position="799"/>
        <end position="825"/>
    </location>
</feature>
<evidence type="ECO:0000256" key="2">
    <source>
        <dbReference type="SAM" id="SignalP"/>
    </source>
</evidence>
<dbReference type="AlphaFoldDB" id="A0A317XHR5"/>